<dbReference type="EMBL" id="UGSB01000001">
    <property type="protein sequence ID" value="SUA56882.1"/>
    <property type="molecule type" value="Genomic_DNA"/>
</dbReference>
<gene>
    <name evidence="1" type="ORF">I6G29_10725</name>
    <name evidence="2" type="ORF">NCTC11997_02210</name>
</gene>
<proteinExistence type="predicted"/>
<dbReference type="RefSeq" id="WP_018573910.1">
    <property type="nucleotide sequence ID" value="NZ_UGSD01000003.1"/>
</dbReference>
<evidence type="ECO:0000313" key="3">
    <source>
        <dbReference type="Proteomes" id="UP000254603"/>
    </source>
</evidence>
<dbReference type="Proteomes" id="UP000254603">
    <property type="component" value="Unassembled WGS sequence"/>
</dbReference>
<dbReference type="AlphaFoldDB" id="A0A378XIC7"/>
<evidence type="ECO:0000313" key="4">
    <source>
        <dbReference type="Proteomes" id="UP000594903"/>
    </source>
</evidence>
<dbReference type="EMBL" id="CP065725">
    <property type="protein sequence ID" value="QPT39602.1"/>
    <property type="molecule type" value="Genomic_DNA"/>
</dbReference>
<evidence type="ECO:0000313" key="2">
    <source>
        <dbReference type="EMBL" id="SUA56882.1"/>
    </source>
</evidence>
<dbReference type="SUPFAM" id="SSF160631">
    <property type="entry name" value="SMI1/KNR4-like"/>
    <property type="match status" value="1"/>
</dbReference>
<sequence length="83" mass="9402">MILWKAEELGPYNHDYQVAEYAPGIFLFGSNGGGEAFGFDTRTHPYKIVQLPFVGMELKYAHCIADSFYELLDKMGSLDESLF</sequence>
<evidence type="ECO:0008006" key="5">
    <source>
        <dbReference type="Google" id="ProtNLM"/>
    </source>
</evidence>
<dbReference type="Proteomes" id="UP000594903">
    <property type="component" value="Chromosome"/>
</dbReference>
<reference evidence="2 3" key="1">
    <citation type="submission" date="2018-06" db="EMBL/GenBank/DDBJ databases">
        <authorList>
            <consortium name="Pathogen Informatics"/>
            <person name="Doyle S."/>
        </authorList>
    </citation>
    <scope>NUCLEOTIDE SEQUENCE [LARGE SCALE GENOMIC DNA]</scope>
    <source>
        <strain evidence="2 3">NCTC11997</strain>
    </source>
</reference>
<dbReference type="OrthoDB" id="8758295at2"/>
<name>A0A378XIC7_9BURK</name>
<organism evidence="2 3">
    <name type="scientific">Oligella ureolytica</name>
    <dbReference type="NCBI Taxonomy" id="90244"/>
    <lineage>
        <taxon>Bacteria</taxon>
        <taxon>Pseudomonadati</taxon>
        <taxon>Pseudomonadota</taxon>
        <taxon>Betaproteobacteria</taxon>
        <taxon>Burkholderiales</taxon>
        <taxon>Alcaligenaceae</taxon>
        <taxon>Oligella</taxon>
    </lineage>
</organism>
<evidence type="ECO:0000313" key="1">
    <source>
        <dbReference type="EMBL" id="QPT39602.1"/>
    </source>
</evidence>
<dbReference type="InterPro" id="IPR037883">
    <property type="entry name" value="Knr4/Smi1-like_sf"/>
</dbReference>
<protein>
    <recommendedName>
        <fullName evidence="5">SMI1 / KNR4 family</fullName>
    </recommendedName>
</protein>
<dbReference type="Gene3D" id="3.40.1580.10">
    <property type="entry name" value="SMI1/KNR4-like"/>
    <property type="match status" value="1"/>
</dbReference>
<accession>A0A378XIC7</accession>
<keyword evidence="4" id="KW-1185">Reference proteome</keyword>
<reference evidence="1 4" key="2">
    <citation type="submission" date="2020-12" db="EMBL/GenBank/DDBJ databases">
        <title>FDA dAtabase for Regulatory Grade micrObial Sequences (FDA-ARGOS): Supporting development and validation of Infectious Disease Dx tests.</title>
        <authorList>
            <person name="Sproer C."/>
            <person name="Gronow S."/>
            <person name="Severitt S."/>
            <person name="Schroder I."/>
            <person name="Tallon L."/>
            <person name="Sadzewicz L."/>
            <person name="Zhao X."/>
            <person name="Boylan J."/>
            <person name="Ott S."/>
            <person name="Bowen H."/>
            <person name="Vavikolanu K."/>
            <person name="Mehta A."/>
            <person name="Aluvathingal J."/>
            <person name="Nadendla S."/>
            <person name="Lowell S."/>
            <person name="Myers T."/>
            <person name="Yan Y."/>
            <person name="Sichtig H."/>
        </authorList>
    </citation>
    <scope>NUCLEOTIDE SEQUENCE [LARGE SCALE GENOMIC DNA]</scope>
    <source>
        <strain evidence="1 4">FDAARGOS_872</strain>
    </source>
</reference>
<dbReference type="STRING" id="1122619.GCA_000373745_00731"/>